<dbReference type="RefSeq" id="XP_066067222.1">
    <property type="nucleotide sequence ID" value="XM_066211125.1"/>
</dbReference>
<dbReference type="Proteomes" id="UP000094043">
    <property type="component" value="Chromosome 2"/>
</dbReference>
<proteinExistence type="predicted"/>
<accession>A0AAJ8M0E7</accession>
<dbReference type="EMBL" id="CP143785">
    <property type="protein sequence ID" value="WVN86522.1"/>
    <property type="molecule type" value="Genomic_DNA"/>
</dbReference>
<protein>
    <submittedName>
        <fullName evidence="1">Uncharacterized protein</fullName>
    </submittedName>
</protein>
<dbReference type="AlphaFoldDB" id="A0AAJ8M0E7"/>
<dbReference type="GeneID" id="91085899"/>
<keyword evidence="2" id="KW-1185">Reference proteome</keyword>
<organism evidence="1 2">
    <name type="scientific">Cryptococcus depauperatus CBS 7841</name>
    <dbReference type="NCBI Taxonomy" id="1295531"/>
    <lineage>
        <taxon>Eukaryota</taxon>
        <taxon>Fungi</taxon>
        <taxon>Dikarya</taxon>
        <taxon>Basidiomycota</taxon>
        <taxon>Agaricomycotina</taxon>
        <taxon>Tremellomycetes</taxon>
        <taxon>Tremellales</taxon>
        <taxon>Cryptococcaceae</taxon>
        <taxon>Cryptococcus</taxon>
    </lineage>
</organism>
<name>A0AAJ8M0E7_9TREE</name>
<gene>
    <name evidence="1" type="ORF">L203_101686</name>
</gene>
<evidence type="ECO:0000313" key="1">
    <source>
        <dbReference type="EMBL" id="WVN86522.1"/>
    </source>
</evidence>
<reference evidence="1" key="2">
    <citation type="journal article" date="2022" name="Elife">
        <title>Obligate sexual reproduction of a homothallic fungus closely related to the Cryptococcus pathogenic species complex.</title>
        <authorList>
            <person name="Passer A.R."/>
            <person name="Clancey S.A."/>
            <person name="Shea T."/>
            <person name="David-Palma M."/>
            <person name="Averette A.F."/>
            <person name="Boekhout T."/>
            <person name="Porcel B.M."/>
            <person name="Nowrousian M."/>
            <person name="Cuomo C.A."/>
            <person name="Sun S."/>
            <person name="Heitman J."/>
            <person name="Coelho M.A."/>
        </authorList>
    </citation>
    <scope>NUCLEOTIDE SEQUENCE</scope>
    <source>
        <strain evidence="1">CBS 7841</strain>
    </source>
</reference>
<evidence type="ECO:0000313" key="2">
    <source>
        <dbReference type="Proteomes" id="UP000094043"/>
    </source>
</evidence>
<dbReference type="Gene3D" id="3.40.50.150">
    <property type="entry name" value="Vaccinia Virus protein VP39"/>
    <property type="match status" value="1"/>
</dbReference>
<sequence>MGKKVIELGSGTGHRASLIFCPIAQCDGMIDWEQYASGASEEAMEVGTKRWDMIVMTDTLYASHLIDPLWKTLIRLSSNTIRPPSLSLEQDKSERGAASPIYFALESRDPAMIAQALDRGRALRFELKKVGGRVGKTLRKWGCAKLKEQNVSGRYTLRLTIR</sequence>
<dbReference type="KEGG" id="cdep:91085899"/>
<reference evidence="1" key="1">
    <citation type="submission" date="2016-06" db="EMBL/GenBank/DDBJ databases">
        <authorList>
            <person name="Cuomo C."/>
            <person name="Litvintseva A."/>
            <person name="Heitman J."/>
            <person name="Chen Y."/>
            <person name="Sun S."/>
            <person name="Springer D."/>
            <person name="Dromer F."/>
            <person name="Young S."/>
            <person name="Zeng Q."/>
            <person name="Chapman S."/>
            <person name="Gujja S."/>
            <person name="Saif S."/>
            <person name="Birren B."/>
        </authorList>
    </citation>
    <scope>NUCLEOTIDE SEQUENCE</scope>
    <source>
        <strain evidence="1">CBS 7841</strain>
    </source>
</reference>
<reference evidence="1" key="3">
    <citation type="submission" date="2024-01" db="EMBL/GenBank/DDBJ databases">
        <authorList>
            <person name="Coelho M.A."/>
            <person name="David-Palma M."/>
            <person name="Shea T."/>
            <person name="Sun S."/>
            <person name="Cuomo C.A."/>
            <person name="Heitman J."/>
        </authorList>
    </citation>
    <scope>NUCLEOTIDE SEQUENCE</scope>
    <source>
        <strain evidence="1">CBS 7841</strain>
    </source>
</reference>
<dbReference type="InterPro" id="IPR029063">
    <property type="entry name" value="SAM-dependent_MTases_sf"/>
</dbReference>